<dbReference type="PANTHER" id="PTHR12459:SF15">
    <property type="entry name" value="TRANSMEMBRANE PROTEIN 135"/>
    <property type="match status" value="1"/>
</dbReference>
<keyword evidence="3" id="KW-1185">Reference proteome</keyword>
<keyword evidence="1" id="KW-0472">Membrane</keyword>
<feature type="transmembrane region" description="Helical" evidence="1">
    <location>
        <begin position="136"/>
        <end position="158"/>
    </location>
</feature>
<name>A0AAJ0M9M7_9PEZI</name>
<keyword evidence="1" id="KW-0812">Transmembrane</keyword>
<dbReference type="AlphaFoldDB" id="A0AAJ0M9M7"/>
<reference evidence="2" key="2">
    <citation type="submission" date="2023-06" db="EMBL/GenBank/DDBJ databases">
        <authorList>
            <consortium name="Lawrence Berkeley National Laboratory"/>
            <person name="Haridas S."/>
            <person name="Hensen N."/>
            <person name="Bonometti L."/>
            <person name="Westerberg I."/>
            <person name="Brannstrom I.O."/>
            <person name="Guillou S."/>
            <person name="Cros-Aarteil S."/>
            <person name="Calhoun S."/>
            <person name="Kuo A."/>
            <person name="Mondo S."/>
            <person name="Pangilinan J."/>
            <person name="Riley R."/>
            <person name="Labutti K."/>
            <person name="Andreopoulos B."/>
            <person name="Lipzen A."/>
            <person name="Chen C."/>
            <person name="Yanf M."/>
            <person name="Daum C."/>
            <person name="Ng V."/>
            <person name="Clum A."/>
            <person name="Steindorff A."/>
            <person name="Ohm R."/>
            <person name="Martin F."/>
            <person name="Silar P."/>
            <person name="Natvig D."/>
            <person name="Lalanne C."/>
            <person name="Gautier V."/>
            <person name="Ament-Velasquez S.L."/>
            <person name="Kruys A."/>
            <person name="Hutchinson M.I."/>
            <person name="Powell A.J."/>
            <person name="Barry K."/>
            <person name="Miller A.N."/>
            <person name="Grigoriev I.V."/>
            <person name="Debuchy R."/>
            <person name="Gladieux P."/>
            <person name="Thoren M.H."/>
            <person name="Johannesson H."/>
        </authorList>
    </citation>
    <scope>NUCLEOTIDE SEQUENCE</scope>
    <source>
        <strain evidence="2">CBS 955.72</strain>
    </source>
</reference>
<evidence type="ECO:0008006" key="4">
    <source>
        <dbReference type="Google" id="ProtNLM"/>
    </source>
</evidence>
<dbReference type="InterPro" id="IPR026749">
    <property type="entry name" value="Tmem135"/>
</dbReference>
<evidence type="ECO:0000256" key="1">
    <source>
        <dbReference type="SAM" id="Phobius"/>
    </source>
</evidence>
<reference evidence="2" key="1">
    <citation type="journal article" date="2023" name="Mol. Phylogenet. Evol.">
        <title>Genome-scale phylogeny and comparative genomics of the fungal order Sordariales.</title>
        <authorList>
            <person name="Hensen N."/>
            <person name="Bonometti L."/>
            <person name="Westerberg I."/>
            <person name="Brannstrom I.O."/>
            <person name="Guillou S."/>
            <person name="Cros-Aarteil S."/>
            <person name="Calhoun S."/>
            <person name="Haridas S."/>
            <person name="Kuo A."/>
            <person name="Mondo S."/>
            <person name="Pangilinan J."/>
            <person name="Riley R."/>
            <person name="LaButti K."/>
            <person name="Andreopoulos B."/>
            <person name="Lipzen A."/>
            <person name="Chen C."/>
            <person name="Yan M."/>
            <person name="Daum C."/>
            <person name="Ng V."/>
            <person name="Clum A."/>
            <person name="Steindorff A."/>
            <person name="Ohm R.A."/>
            <person name="Martin F."/>
            <person name="Silar P."/>
            <person name="Natvig D.O."/>
            <person name="Lalanne C."/>
            <person name="Gautier V."/>
            <person name="Ament-Velasquez S.L."/>
            <person name="Kruys A."/>
            <person name="Hutchinson M.I."/>
            <person name="Powell A.J."/>
            <person name="Barry K."/>
            <person name="Miller A.N."/>
            <person name="Grigoriev I.V."/>
            <person name="Debuchy R."/>
            <person name="Gladieux P."/>
            <person name="Hiltunen Thoren M."/>
            <person name="Johannesson H."/>
        </authorList>
    </citation>
    <scope>NUCLEOTIDE SEQUENCE</scope>
    <source>
        <strain evidence="2">CBS 955.72</strain>
    </source>
</reference>
<sequence>MWNWIYHPSRLPRAYNKWIAAAAVIDPRLIEALRRCHTGALQYGVDTGQAPLLGAMCDDHGWPRAWGDPAISVPFPCEVVHMGTCGSSCEGHAATRLIRSFRWAMATYLPLNLVAAAVRSQTAPRTGPYSKDLKRALISAARSSAFLGAFISLFYYGVCLTRTRLGPHVLGKDVKARQTIDGGVCIGAGCVVCGWSILLENAGRQKDVALFVAPRALATLLPRRYAWDKQWRETVAFAASTAVVFTCVLEDRVRVRGVLGSVLGSVLRP</sequence>
<dbReference type="PANTHER" id="PTHR12459">
    <property type="entry name" value="TRANSMEMBRANE PROTEIN 135-RELATED"/>
    <property type="match status" value="1"/>
</dbReference>
<evidence type="ECO:0000313" key="2">
    <source>
        <dbReference type="EMBL" id="KAK3343995.1"/>
    </source>
</evidence>
<gene>
    <name evidence="2" type="ORF">B0T25DRAFT_555792</name>
</gene>
<keyword evidence="1" id="KW-1133">Transmembrane helix</keyword>
<dbReference type="EMBL" id="JAUIQD010000007">
    <property type="protein sequence ID" value="KAK3343995.1"/>
    <property type="molecule type" value="Genomic_DNA"/>
</dbReference>
<dbReference type="Proteomes" id="UP001275084">
    <property type="component" value="Unassembled WGS sequence"/>
</dbReference>
<protein>
    <recommendedName>
        <fullName evidence="4">Integral membrane protein</fullName>
    </recommendedName>
</protein>
<evidence type="ECO:0000313" key="3">
    <source>
        <dbReference type="Proteomes" id="UP001275084"/>
    </source>
</evidence>
<organism evidence="2 3">
    <name type="scientific">Lasiosphaeria hispida</name>
    <dbReference type="NCBI Taxonomy" id="260671"/>
    <lineage>
        <taxon>Eukaryota</taxon>
        <taxon>Fungi</taxon>
        <taxon>Dikarya</taxon>
        <taxon>Ascomycota</taxon>
        <taxon>Pezizomycotina</taxon>
        <taxon>Sordariomycetes</taxon>
        <taxon>Sordariomycetidae</taxon>
        <taxon>Sordariales</taxon>
        <taxon>Lasiosphaeriaceae</taxon>
        <taxon>Lasiosphaeria</taxon>
    </lineage>
</organism>
<comment type="caution">
    <text evidence="2">The sequence shown here is derived from an EMBL/GenBank/DDBJ whole genome shotgun (WGS) entry which is preliminary data.</text>
</comment>
<accession>A0AAJ0M9M7</accession>
<proteinExistence type="predicted"/>